<sequence>MEIAKKYCELVLSSKQPYEIPLLIPELRYGGLQTQHRYRLDFTIINPYTLQKQGFEFSPWSTHGYLSRTKEKNQKEINLEARANFEKEMQKHKEYYRKFNIFV</sequence>
<protein>
    <submittedName>
        <fullName evidence="1">Uncharacterized protein</fullName>
    </submittedName>
</protein>
<dbReference type="HOGENOM" id="CLU_2259635_0_0_9"/>
<dbReference type="PATRIC" id="fig|411475.3.peg.1931"/>
<accession>G9YRT5</accession>
<dbReference type="Proteomes" id="UP000004459">
    <property type="component" value="Unassembled WGS sequence"/>
</dbReference>
<evidence type="ECO:0000313" key="1">
    <source>
        <dbReference type="EMBL" id="EHM48169.1"/>
    </source>
</evidence>
<gene>
    <name evidence="1" type="ORF">HMPREF0372_02237</name>
</gene>
<dbReference type="AlphaFoldDB" id="G9YRT5"/>
<reference evidence="1 2" key="1">
    <citation type="submission" date="2011-08" db="EMBL/GenBank/DDBJ databases">
        <authorList>
            <person name="Weinstock G."/>
            <person name="Sodergren E."/>
            <person name="Clifton S."/>
            <person name="Fulton L."/>
            <person name="Fulton B."/>
            <person name="Courtney L."/>
            <person name="Fronick C."/>
            <person name="Harrison M."/>
            <person name="Strong C."/>
            <person name="Farmer C."/>
            <person name="Delahaunty K."/>
            <person name="Markovic C."/>
            <person name="Hall O."/>
            <person name="Minx P."/>
            <person name="Tomlinson C."/>
            <person name="Mitreva M."/>
            <person name="Hou S."/>
            <person name="Chen J."/>
            <person name="Wollam A."/>
            <person name="Pepin K.H."/>
            <person name="Johnson M."/>
            <person name="Bhonagiri V."/>
            <person name="Zhang X."/>
            <person name="Suruliraj S."/>
            <person name="Warren W."/>
            <person name="Chinwalla A."/>
            <person name="Mardis E.R."/>
            <person name="Wilson R.K."/>
        </authorList>
    </citation>
    <scope>NUCLEOTIDE SEQUENCE [LARGE SCALE GENOMIC DNA]</scope>
    <source>
        <strain evidence="1 2">ATCC 29863</strain>
    </source>
</reference>
<name>G9YRT5_FLAPL</name>
<organism evidence="1 2">
    <name type="scientific">Flavonifractor plautii ATCC 29863</name>
    <dbReference type="NCBI Taxonomy" id="411475"/>
    <lineage>
        <taxon>Bacteria</taxon>
        <taxon>Bacillati</taxon>
        <taxon>Bacillota</taxon>
        <taxon>Clostridia</taxon>
        <taxon>Eubacteriales</taxon>
        <taxon>Oscillospiraceae</taxon>
        <taxon>Flavonifractor</taxon>
    </lineage>
</organism>
<evidence type="ECO:0000313" key="2">
    <source>
        <dbReference type="Proteomes" id="UP000004459"/>
    </source>
</evidence>
<comment type="caution">
    <text evidence="1">The sequence shown here is derived from an EMBL/GenBank/DDBJ whole genome shotgun (WGS) entry which is preliminary data.</text>
</comment>
<proteinExistence type="predicted"/>
<dbReference type="EMBL" id="AGCK01000187">
    <property type="protein sequence ID" value="EHM48169.1"/>
    <property type="molecule type" value="Genomic_DNA"/>
</dbReference>